<dbReference type="InterPro" id="IPR045584">
    <property type="entry name" value="Pilin-like"/>
</dbReference>
<dbReference type="InterPro" id="IPR011049">
    <property type="entry name" value="Serralysin-like_metalloprot_C"/>
</dbReference>
<keyword evidence="11" id="KW-0175">Coiled coil</keyword>
<feature type="domain" description="Trimeric autotransporter adhesin YadA-like stalk" evidence="13">
    <location>
        <begin position="313"/>
        <end position="337"/>
    </location>
</feature>
<dbReference type="Gene3D" id="1.20.5.170">
    <property type="match status" value="3"/>
</dbReference>
<dbReference type="Pfam" id="PF05662">
    <property type="entry name" value="YadA_stalk"/>
    <property type="match status" value="7"/>
</dbReference>
<evidence type="ECO:0000256" key="2">
    <source>
        <dbReference type="ARBA" id="ARBA00004442"/>
    </source>
</evidence>
<evidence type="ECO:0000256" key="4">
    <source>
        <dbReference type="ARBA" id="ARBA00022448"/>
    </source>
</evidence>
<dbReference type="KEGG" id="cpor:BED41_09655"/>
<evidence type="ECO:0000259" key="12">
    <source>
        <dbReference type="Pfam" id="PF03895"/>
    </source>
</evidence>
<evidence type="ECO:0000256" key="3">
    <source>
        <dbReference type="ARBA" id="ARBA00005848"/>
    </source>
</evidence>
<dbReference type="GO" id="GO:0009986">
    <property type="term" value="C:cell surface"/>
    <property type="evidence" value="ECO:0007669"/>
    <property type="project" value="UniProtKB-SubCell"/>
</dbReference>
<dbReference type="GeneID" id="83058112"/>
<dbReference type="EMBL" id="CP016757">
    <property type="protein sequence ID" value="ANZ45308.1"/>
    <property type="molecule type" value="Genomic_DNA"/>
</dbReference>
<keyword evidence="9" id="KW-0472">Membrane</keyword>
<dbReference type="SUPFAM" id="SSF101967">
    <property type="entry name" value="Adhesin YadA, collagen-binding domain"/>
    <property type="match status" value="4"/>
</dbReference>
<organism evidence="14 15">
    <name type="scientific">Cloacibacillus porcorum</name>
    <dbReference type="NCBI Taxonomy" id="1197717"/>
    <lineage>
        <taxon>Bacteria</taxon>
        <taxon>Thermotogati</taxon>
        <taxon>Synergistota</taxon>
        <taxon>Synergistia</taxon>
        <taxon>Synergistales</taxon>
        <taxon>Synergistaceae</taxon>
        <taxon>Cloacibacillus</taxon>
    </lineage>
</organism>
<protein>
    <recommendedName>
        <fullName evidence="16">Trimeric autotransporter adhesin YadA-like C-terminal membrane anchor domain-containing protein</fullName>
    </recommendedName>
</protein>
<keyword evidence="5" id="KW-1134">Transmembrane beta strand</keyword>
<dbReference type="InterPro" id="IPR005594">
    <property type="entry name" value="YadA_C"/>
</dbReference>
<evidence type="ECO:0000256" key="11">
    <source>
        <dbReference type="SAM" id="Coils"/>
    </source>
</evidence>
<dbReference type="RefSeq" id="WP_066745349.1">
    <property type="nucleotide sequence ID" value="NZ_CP016757.1"/>
</dbReference>
<dbReference type="PROSITE" id="PS51257">
    <property type="entry name" value="PROKAR_LIPOPROTEIN"/>
    <property type="match status" value="1"/>
</dbReference>
<keyword evidence="10" id="KW-0998">Cell outer membrane</keyword>
<evidence type="ECO:0000313" key="14">
    <source>
        <dbReference type="EMBL" id="ANZ45308.1"/>
    </source>
</evidence>
<feature type="coiled-coil region" evidence="11">
    <location>
        <begin position="786"/>
        <end position="813"/>
    </location>
</feature>
<dbReference type="Pfam" id="PF03895">
    <property type="entry name" value="YadA_anchor"/>
    <property type="match status" value="1"/>
</dbReference>
<dbReference type="Proteomes" id="UP000093044">
    <property type="component" value="Chromosome"/>
</dbReference>
<keyword evidence="8" id="KW-0653">Protein transport</keyword>
<feature type="domain" description="Trimeric autotransporter adhesin YadA-like stalk" evidence="13">
    <location>
        <begin position="499"/>
        <end position="541"/>
    </location>
</feature>
<evidence type="ECO:0000256" key="10">
    <source>
        <dbReference type="ARBA" id="ARBA00023237"/>
    </source>
</evidence>
<evidence type="ECO:0000256" key="1">
    <source>
        <dbReference type="ARBA" id="ARBA00004241"/>
    </source>
</evidence>
<evidence type="ECO:0000256" key="6">
    <source>
        <dbReference type="ARBA" id="ARBA00022692"/>
    </source>
</evidence>
<dbReference type="AlphaFoldDB" id="A0A1B2I5Q7"/>
<comment type="similarity">
    <text evidence="3">Belongs to the autotransporter-2 (AT-2) (TC 1.B.40) family.</text>
</comment>
<evidence type="ECO:0000313" key="15">
    <source>
        <dbReference type="Proteomes" id="UP000093044"/>
    </source>
</evidence>
<name>A0A1B2I5Q7_9BACT</name>
<dbReference type="GO" id="GO:0009279">
    <property type="term" value="C:cell outer membrane"/>
    <property type="evidence" value="ECO:0007669"/>
    <property type="project" value="UniProtKB-SubCell"/>
</dbReference>
<feature type="domain" description="Trimeric autotransporter adhesin YadA-like stalk" evidence="13">
    <location>
        <begin position="418"/>
        <end position="454"/>
    </location>
</feature>
<feature type="domain" description="Trimeric autotransporter adhesin YadA-like stalk" evidence="13">
    <location>
        <begin position="114"/>
        <end position="144"/>
    </location>
</feature>
<dbReference type="Gene3D" id="6.20.50.100">
    <property type="match status" value="1"/>
</dbReference>
<keyword evidence="4" id="KW-0813">Transport</keyword>
<reference evidence="14" key="1">
    <citation type="submission" date="2016-08" db="EMBL/GenBank/DDBJ databases">
        <title>Complete genome of Cloacibacillus porcorum.</title>
        <authorList>
            <person name="Looft T."/>
            <person name="Bayles D.O."/>
            <person name="Alt D.P."/>
        </authorList>
    </citation>
    <scope>NUCLEOTIDE SEQUENCE [LARGE SCALE GENOMIC DNA]</scope>
    <source>
        <strain evidence="14">CL-84</strain>
    </source>
</reference>
<keyword evidence="7" id="KW-0732">Signal</keyword>
<feature type="domain" description="Trimeric autotransporter adhesin YadA-like stalk" evidence="13">
    <location>
        <begin position="211"/>
        <end position="246"/>
    </location>
</feature>
<keyword evidence="15" id="KW-1185">Reference proteome</keyword>
<proteinExistence type="inferred from homology"/>
<dbReference type="SUPFAM" id="SSF54523">
    <property type="entry name" value="Pili subunits"/>
    <property type="match status" value="1"/>
</dbReference>
<evidence type="ECO:0000256" key="9">
    <source>
        <dbReference type="ARBA" id="ARBA00023136"/>
    </source>
</evidence>
<dbReference type="GO" id="GO:0015031">
    <property type="term" value="P:protein transport"/>
    <property type="evidence" value="ECO:0007669"/>
    <property type="project" value="UniProtKB-KW"/>
</dbReference>
<comment type="subcellular location">
    <subcellularLocation>
        <location evidence="2">Cell outer membrane</location>
    </subcellularLocation>
    <subcellularLocation>
        <location evidence="1">Cell surface</location>
    </subcellularLocation>
</comment>
<dbReference type="InterPro" id="IPR008635">
    <property type="entry name" value="Coiled_stalk_dom"/>
</dbReference>
<dbReference type="OrthoDB" id="84732at2"/>
<accession>A0A1B2I5Q7</accession>
<evidence type="ECO:0000256" key="8">
    <source>
        <dbReference type="ARBA" id="ARBA00022927"/>
    </source>
</evidence>
<dbReference type="STRING" id="1197717.BED41_09655"/>
<evidence type="ECO:0000256" key="7">
    <source>
        <dbReference type="ARBA" id="ARBA00022729"/>
    </source>
</evidence>
<evidence type="ECO:0000259" key="13">
    <source>
        <dbReference type="Pfam" id="PF05662"/>
    </source>
</evidence>
<feature type="domain" description="Trimeric autotransporter adhesin YadA-like stalk" evidence="13">
    <location>
        <begin position="361"/>
        <end position="392"/>
    </location>
</feature>
<dbReference type="Gene3D" id="2.150.10.10">
    <property type="entry name" value="Serralysin-like metalloprotease, C-terminal"/>
    <property type="match status" value="1"/>
</dbReference>
<gene>
    <name evidence="14" type="ORF">BED41_09655</name>
</gene>
<evidence type="ECO:0000256" key="5">
    <source>
        <dbReference type="ARBA" id="ARBA00022452"/>
    </source>
</evidence>
<evidence type="ECO:0008006" key="16">
    <source>
        <dbReference type="Google" id="ProtNLM"/>
    </source>
</evidence>
<sequence length="817" mass="86315">MKRKKSWASVLAPAVYALIISFIFACFPTWSYAGYVAIGGNDDWQRSNANTQYPSVRIGEWTVSTGMYAVAIGYSAMSHGANSVAIGSNSYVGPNESNVVSVGSSSIQRQIRWVADGRSAYDAVNYKQLSAVNEEAAKKGSWKLKVDNNSAKTINNGDTVALKSGRNLTISESGGAYTFAVAAKPNFDEVTVGSGMSKITIGQGIAMGNNRITGLADGINDKDAVNLAQVKAMTGDKGQWTFRVNGGETGEDVIKNSNELLAIADDGKNLSINALSDDLGNKYYQFSVADAPTFTKITVTGENGVGLDMSGTRITNVAAGTEDTDAVNVKQLNDATSGHVKYDSDTEKGRVTLEGANGTTIDNVNDGIIGAGSKEAVNGNQLWQTQQQVENLDELAVKYDDANKNQVTLANSEGGPVKVTGVADGDIAEGSTDAVNGGQLWETNQRVGALEDSVENIQGDITNIKGDITELQESDKLSVKYDGDAKDKITLAGSDGTTIDNVKAGNLAEDSTEAVNGSQLYETNQNVEQNRLDIADNKTNIKTLGDSTAAALGSGFSYSEEGGISGEFTANPGTARAKSYTDLQSAVTDALEAQWTLGVNGQETGIGNGDKFAVKDGSNINIRHEADGAYSFNVVDNPEFKSVKVGNVDINQNGINMGGGGITGLRPGGIYQGSSDAVTGDQLWNAYKRMDDLNEDIHIVGAHAAALSALHPVPYNPYEPTTLAAGFGTYRDEYSVAVGVFHYVRENLLVNAGMSIASDGDVMGRAGISFAVGKGGKKKPVLARDLTEMQRQLAEVQIALQQLKEENEALRGKLENK</sequence>
<feature type="domain" description="Trimeric autotransporter adhesin YadA-like C-terminal membrane anchor" evidence="12">
    <location>
        <begin position="717"/>
        <end position="770"/>
    </location>
</feature>
<keyword evidence="6" id="KW-0812">Transmembrane</keyword>
<feature type="domain" description="Trimeric autotransporter adhesin YadA-like stalk" evidence="13">
    <location>
        <begin position="662"/>
        <end position="686"/>
    </location>
</feature>
<dbReference type="Gene3D" id="3.30.1300.30">
    <property type="entry name" value="GSPII I/J protein-like"/>
    <property type="match status" value="1"/>
</dbReference>
<dbReference type="Gene3D" id="6.10.250.2040">
    <property type="match status" value="2"/>
</dbReference>